<evidence type="ECO:0000313" key="1">
    <source>
        <dbReference type="EMBL" id="GII45122.1"/>
    </source>
</evidence>
<dbReference type="EMBL" id="BOOQ01000009">
    <property type="protein sequence ID" value="GII45122.1"/>
    <property type="molecule type" value="Genomic_DNA"/>
</dbReference>
<dbReference type="Proteomes" id="UP000644610">
    <property type="component" value="Unassembled WGS sequence"/>
</dbReference>
<sequence length="248" mass="27501">MSENLRHALATARLQAVDIAAALAVDPKTVTRWLKGRVPYPRHRWAIADFLQVDEADLWPDIPQHRRAISKDVQAVYAHRWAVPHNVWRRLFEGAAKEIGILGYSSLFLAEDTGMIRLLAARARAGVSVRILLGDPDSPETATRGTEEGIGPDVMRARIRNALTLCRPLLSVEGVEIRLHRTVLYNSLYRADNNLLVNVHAYGTPAAQAPVIHLRADEQGAAGTYLASFELVWTRSDGGADLHRIVNT</sequence>
<evidence type="ECO:0000313" key="2">
    <source>
        <dbReference type="Proteomes" id="UP000644610"/>
    </source>
</evidence>
<dbReference type="InterPro" id="IPR001387">
    <property type="entry name" value="Cro/C1-type_HTH"/>
</dbReference>
<gene>
    <name evidence="1" type="ORF">Psi02_15460</name>
</gene>
<keyword evidence="2" id="KW-1185">Reference proteome</keyword>
<comment type="caution">
    <text evidence="1">The sequence shown here is derived from an EMBL/GenBank/DDBJ whole genome shotgun (WGS) entry which is preliminary data.</text>
</comment>
<reference evidence="1" key="1">
    <citation type="submission" date="2021-01" db="EMBL/GenBank/DDBJ databases">
        <title>Whole genome shotgun sequence of Planotetraspora silvatica NBRC 100141.</title>
        <authorList>
            <person name="Komaki H."/>
            <person name="Tamura T."/>
        </authorList>
    </citation>
    <scope>NUCLEOTIDE SEQUENCE</scope>
    <source>
        <strain evidence="1">NBRC 100141</strain>
    </source>
</reference>
<dbReference type="InterPro" id="IPR010982">
    <property type="entry name" value="Lambda_DNA-bd_dom_sf"/>
</dbReference>
<proteinExistence type="predicted"/>
<dbReference type="RefSeq" id="WP_203972757.1">
    <property type="nucleotide sequence ID" value="NZ_BAAAKY010000022.1"/>
</dbReference>
<dbReference type="CDD" id="cd00093">
    <property type="entry name" value="HTH_XRE"/>
    <property type="match status" value="1"/>
</dbReference>
<name>A0A8J3UHN5_9ACTN</name>
<protein>
    <submittedName>
        <fullName evidence="1">Transcriptional regulator</fullName>
    </submittedName>
</protein>
<accession>A0A8J3UHN5</accession>
<dbReference type="SUPFAM" id="SSF56024">
    <property type="entry name" value="Phospholipase D/nuclease"/>
    <property type="match status" value="1"/>
</dbReference>
<dbReference type="GO" id="GO:0003677">
    <property type="term" value="F:DNA binding"/>
    <property type="evidence" value="ECO:0007669"/>
    <property type="project" value="InterPro"/>
</dbReference>
<organism evidence="1 2">
    <name type="scientific">Planotetraspora silvatica</name>
    <dbReference type="NCBI Taxonomy" id="234614"/>
    <lineage>
        <taxon>Bacteria</taxon>
        <taxon>Bacillati</taxon>
        <taxon>Actinomycetota</taxon>
        <taxon>Actinomycetes</taxon>
        <taxon>Streptosporangiales</taxon>
        <taxon>Streptosporangiaceae</taxon>
        <taxon>Planotetraspora</taxon>
    </lineage>
</organism>
<dbReference type="AlphaFoldDB" id="A0A8J3UHN5"/>
<dbReference type="Gene3D" id="1.10.260.40">
    <property type="entry name" value="lambda repressor-like DNA-binding domains"/>
    <property type="match status" value="1"/>
</dbReference>